<dbReference type="Proteomes" id="UP001482620">
    <property type="component" value="Unassembled WGS sequence"/>
</dbReference>
<keyword evidence="2" id="KW-1185">Reference proteome</keyword>
<protein>
    <submittedName>
        <fullName evidence="1">Uncharacterized protein</fullName>
    </submittedName>
</protein>
<reference evidence="1 2" key="1">
    <citation type="submission" date="2021-06" db="EMBL/GenBank/DDBJ databases">
        <authorList>
            <person name="Palmer J.M."/>
        </authorList>
    </citation>
    <scope>NUCLEOTIDE SEQUENCE [LARGE SCALE GENOMIC DNA]</scope>
    <source>
        <strain evidence="2">if_2019</strain>
        <tissue evidence="1">Muscle</tissue>
    </source>
</reference>
<accession>A0ABV0U064</accession>
<organism evidence="1 2">
    <name type="scientific">Ilyodon furcidens</name>
    <name type="common">goldbreast splitfin</name>
    <dbReference type="NCBI Taxonomy" id="33524"/>
    <lineage>
        <taxon>Eukaryota</taxon>
        <taxon>Metazoa</taxon>
        <taxon>Chordata</taxon>
        <taxon>Craniata</taxon>
        <taxon>Vertebrata</taxon>
        <taxon>Euteleostomi</taxon>
        <taxon>Actinopterygii</taxon>
        <taxon>Neopterygii</taxon>
        <taxon>Teleostei</taxon>
        <taxon>Neoteleostei</taxon>
        <taxon>Acanthomorphata</taxon>
        <taxon>Ovalentaria</taxon>
        <taxon>Atherinomorphae</taxon>
        <taxon>Cyprinodontiformes</taxon>
        <taxon>Goodeidae</taxon>
        <taxon>Ilyodon</taxon>
    </lineage>
</organism>
<name>A0ABV0U064_9TELE</name>
<comment type="caution">
    <text evidence="1">The sequence shown here is derived from an EMBL/GenBank/DDBJ whole genome shotgun (WGS) entry which is preliminary data.</text>
</comment>
<sequence length="159" mass="17661">MIKDSSLSLPRWTTQVGSLLNSSLLGSPFKNPVHPPSTAPTSETPGPTYHPGTPLSTIIYLTGKQTFGLSALHPLADHSINPLVSRFQFPCSLHCSVNKNFTVKLCLLNCFLHTEQELVCVQGSSEKKAVRTPANLRVLECQMWMCVLYQYLDRISFIQ</sequence>
<gene>
    <name evidence="1" type="ORF">ILYODFUR_028633</name>
</gene>
<evidence type="ECO:0000313" key="2">
    <source>
        <dbReference type="Proteomes" id="UP001482620"/>
    </source>
</evidence>
<proteinExistence type="predicted"/>
<evidence type="ECO:0000313" key="1">
    <source>
        <dbReference type="EMBL" id="MEQ2237972.1"/>
    </source>
</evidence>
<dbReference type="EMBL" id="JAHRIQ010050284">
    <property type="protein sequence ID" value="MEQ2237972.1"/>
    <property type="molecule type" value="Genomic_DNA"/>
</dbReference>